<dbReference type="AlphaFoldDB" id="A0AA39NJD5"/>
<name>A0AA39NJD5_ARMTA</name>
<proteinExistence type="predicted"/>
<evidence type="ECO:0000313" key="2">
    <source>
        <dbReference type="Proteomes" id="UP001175211"/>
    </source>
</evidence>
<keyword evidence="2" id="KW-1185">Reference proteome</keyword>
<protein>
    <submittedName>
        <fullName evidence="1">Uncharacterized protein</fullName>
    </submittedName>
</protein>
<dbReference type="RefSeq" id="XP_060337333.1">
    <property type="nucleotide sequence ID" value="XM_060482904.1"/>
</dbReference>
<comment type="caution">
    <text evidence="1">The sequence shown here is derived from an EMBL/GenBank/DDBJ whole genome shotgun (WGS) entry which is preliminary data.</text>
</comment>
<dbReference type="Proteomes" id="UP001175211">
    <property type="component" value="Unassembled WGS sequence"/>
</dbReference>
<reference evidence="1" key="1">
    <citation type="submission" date="2023-06" db="EMBL/GenBank/DDBJ databases">
        <authorList>
            <consortium name="Lawrence Berkeley National Laboratory"/>
            <person name="Ahrendt S."/>
            <person name="Sahu N."/>
            <person name="Indic B."/>
            <person name="Wong-Bajracharya J."/>
            <person name="Merenyi Z."/>
            <person name="Ke H.-M."/>
            <person name="Monk M."/>
            <person name="Kocsube S."/>
            <person name="Drula E."/>
            <person name="Lipzen A."/>
            <person name="Balint B."/>
            <person name="Henrissat B."/>
            <person name="Andreopoulos B."/>
            <person name="Martin F.M."/>
            <person name="Harder C.B."/>
            <person name="Rigling D."/>
            <person name="Ford K.L."/>
            <person name="Foster G.D."/>
            <person name="Pangilinan J."/>
            <person name="Papanicolaou A."/>
            <person name="Barry K."/>
            <person name="LaButti K."/>
            <person name="Viragh M."/>
            <person name="Koriabine M."/>
            <person name="Yan M."/>
            <person name="Riley R."/>
            <person name="Champramary S."/>
            <person name="Plett K.L."/>
            <person name="Tsai I.J."/>
            <person name="Slot J."/>
            <person name="Sipos G."/>
            <person name="Plett J."/>
            <person name="Nagy L.G."/>
            <person name="Grigoriev I.V."/>
        </authorList>
    </citation>
    <scope>NUCLEOTIDE SEQUENCE</scope>
    <source>
        <strain evidence="1">CCBAS 213</strain>
    </source>
</reference>
<dbReference type="EMBL" id="JAUEPS010000003">
    <property type="protein sequence ID" value="KAK0466741.1"/>
    <property type="molecule type" value="Genomic_DNA"/>
</dbReference>
<evidence type="ECO:0000313" key="1">
    <source>
        <dbReference type="EMBL" id="KAK0466741.1"/>
    </source>
</evidence>
<dbReference type="GeneID" id="85366452"/>
<sequence>MLPQEISRLLHRDIEEPPIPWIPFVSQFDLAQLELESADTYAYHILLSSTDPPPAPADVEDEDGQIQIQIHWLFEDLKRIFSQTRQTLTITTPADAAALYHVLQYSDPKISKTVLESYNVLELVELKRVTPWNLERLVFPLPLHPFPTLRMVSVSPSPPFIGPDCTPTPATRSESWENVYPVDPRILQIDSVKRMNLDLWRHVLGRFSDVEITRSKIVHKVLAADHFYWVHNFTVLRLANCLIEQEVLLGIIDNALVLEELRLSNLQVENSYNQDSAMRRREDLDDPALKTKLRVLELVGMDSHYGISPILRYLNRRESIISPFELDVMTIRSDSEYGALDSALSVEIIRKNNGAKEITFGEKEIQMILDIKDLMPPPKPLAAQYLTFEVSALDDVEAFLQPEGWLRFLPHLTTLKIVPRGRDTYVPDSMLDSISEILSERKVPVRLEVVVEDNIQGGYADATTS</sequence>
<gene>
    <name evidence="1" type="ORF">EV420DRAFT_646109</name>
</gene>
<organism evidence="1 2">
    <name type="scientific">Armillaria tabescens</name>
    <name type="common">Ringless honey mushroom</name>
    <name type="synonym">Agaricus tabescens</name>
    <dbReference type="NCBI Taxonomy" id="1929756"/>
    <lineage>
        <taxon>Eukaryota</taxon>
        <taxon>Fungi</taxon>
        <taxon>Dikarya</taxon>
        <taxon>Basidiomycota</taxon>
        <taxon>Agaricomycotina</taxon>
        <taxon>Agaricomycetes</taxon>
        <taxon>Agaricomycetidae</taxon>
        <taxon>Agaricales</taxon>
        <taxon>Marasmiineae</taxon>
        <taxon>Physalacriaceae</taxon>
        <taxon>Desarmillaria</taxon>
    </lineage>
</organism>
<accession>A0AA39NJD5</accession>